<feature type="compositionally biased region" description="Basic and acidic residues" evidence="1">
    <location>
        <begin position="94"/>
        <end position="125"/>
    </location>
</feature>
<dbReference type="Proteomes" id="UP000464661">
    <property type="component" value="Chromosome"/>
</dbReference>
<proteinExistence type="predicted"/>
<name>A0A0P7D2L3_PSEPU</name>
<evidence type="ECO:0000313" key="3">
    <source>
        <dbReference type="EMBL" id="BBU46582.1"/>
    </source>
</evidence>
<dbReference type="GeneID" id="49870436"/>
<dbReference type="PROSITE" id="PS51257">
    <property type="entry name" value="PROKAR_LIPOPROTEIN"/>
    <property type="match status" value="1"/>
</dbReference>
<feature type="region of interest" description="Disordered" evidence="1">
    <location>
        <begin position="69"/>
        <end position="149"/>
    </location>
</feature>
<protein>
    <submittedName>
        <fullName evidence="3">Uncharacterized protein</fullName>
    </submittedName>
</protein>
<gene>
    <name evidence="3" type="ORF">PPTS312_44970</name>
</gene>
<reference evidence="3 4" key="1">
    <citation type="submission" date="2020-01" db="EMBL/GenBank/DDBJ databases">
        <title>Complete Genome Sequence of Pseudomonas putida Strain TS312, Harboring the HdtS type N-acyl-homoserine Lactone Synthase, Isolated from a Paper Mill.</title>
        <authorList>
            <person name="Hosoe A."/>
            <person name="Suenaga T."/>
            <person name="Sugi T."/>
            <person name="Izumi T."/>
            <person name="Nagai N."/>
            <person name="Terada A."/>
        </authorList>
    </citation>
    <scope>NUCLEOTIDE SEQUENCE [LARGE SCALE GENOMIC DNA]</scope>
    <source>
        <strain evidence="3 4">TS312</strain>
    </source>
</reference>
<keyword evidence="2" id="KW-0732">Signal</keyword>
<feature type="signal peptide" evidence="2">
    <location>
        <begin position="1"/>
        <end position="19"/>
    </location>
</feature>
<organism evidence="3 4">
    <name type="scientific">Pseudomonas putida</name>
    <name type="common">Arthrobacter siderocapsulatus</name>
    <dbReference type="NCBI Taxonomy" id="303"/>
    <lineage>
        <taxon>Bacteria</taxon>
        <taxon>Pseudomonadati</taxon>
        <taxon>Pseudomonadota</taxon>
        <taxon>Gammaproteobacteria</taxon>
        <taxon>Pseudomonadales</taxon>
        <taxon>Pseudomonadaceae</taxon>
        <taxon>Pseudomonas</taxon>
    </lineage>
</organism>
<dbReference type="EMBL" id="AP022324">
    <property type="protein sequence ID" value="BBU46582.1"/>
    <property type="molecule type" value="Genomic_DNA"/>
</dbReference>
<evidence type="ECO:0000256" key="2">
    <source>
        <dbReference type="SAM" id="SignalP"/>
    </source>
</evidence>
<dbReference type="RefSeq" id="WP_016713680.1">
    <property type="nucleotide sequence ID" value="NZ_AP022324.1"/>
</dbReference>
<dbReference type="AlphaFoldDB" id="A0A0P7D2L3"/>
<accession>A0A0P7D2L3</accession>
<feature type="chain" id="PRO_5043780607" evidence="2">
    <location>
        <begin position="20"/>
        <end position="149"/>
    </location>
</feature>
<sequence length="149" mass="18015">MSYRILLIALLGLMTSACAPYYESGGYYRSDYYSTDRYVSPGYYRYDRYYVTPQPRYYYQPAPRYYYRPAPAPQYRPYPQPGMNRWHGNPRYDYGNRQRQDYRQDRDRHDYRDGSQRYQRGDSHSNRQGNGGGRWDGQRGQGQGGNWRR</sequence>
<feature type="compositionally biased region" description="Gly residues" evidence="1">
    <location>
        <begin position="129"/>
        <end position="149"/>
    </location>
</feature>
<evidence type="ECO:0000313" key="4">
    <source>
        <dbReference type="Proteomes" id="UP000464661"/>
    </source>
</evidence>
<feature type="compositionally biased region" description="Pro residues" evidence="1">
    <location>
        <begin position="70"/>
        <end position="80"/>
    </location>
</feature>
<evidence type="ECO:0000256" key="1">
    <source>
        <dbReference type="SAM" id="MobiDB-lite"/>
    </source>
</evidence>